<dbReference type="GO" id="GO:0004377">
    <property type="term" value="F:GDP-Man:Man(3)GlcNAc(2)-PP-Dol alpha-1,2-mannosyltransferase activity"/>
    <property type="evidence" value="ECO:0007669"/>
    <property type="project" value="UniProtKB-EC"/>
</dbReference>
<dbReference type="GO" id="GO:0006487">
    <property type="term" value="P:protein N-linked glycosylation"/>
    <property type="evidence" value="ECO:0007669"/>
    <property type="project" value="TreeGrafter"/>
</dbReference>
<feature type="transmembrane region" description="Helical" evidence="12">
    <location>
        <begin position="6"/>
        <end position="22"/>
    </location>
</feature>
<evidence type="ECO:0000256" key="9">
    <source>
        <dbReference type="ARBA" id="ARBA00022989"/>
    </source>
</evidence>
<evidence type="ECO:0000256" key="3">
    <source>
        <dbReference type="ARBA" id="ARBA00012645"/>
    </source>
</evidence>
<keyword evidence="5 15" id="KW-0328">Glycosyltransferase</keyword>
<dbReference type="AlphaFoldDB" id="A0A2V3IIV6"/>
<keyword evidence="6 15" id="KW-0808">Transferase</keyword>
<dbReference type="PANTHER" id="PTHR45919">
    <property type="entry name" value="GDP-MAN:MAN(3)GLCNAC(2)-PP-DOL ALPHA-1,2-MANNOSYLTRANSFERASE"/>
    <property type="match status" value="1"/>
</dbReference>
<keyword evidence="10 12" id="KW-0472">Membrane</keyword>
<proteinExistence type="predicted"/>
<comment type="caution">
    <text evidence="15">The sequence shown here is derived from an EMBL/GenBank/DDBJ whole genome shotgun (WGS) entry which is preliminary data.</text>
</comment>
<gene>
    <name evidence="15" type="ORF">BWQ96_08243</name>
</gene>
<feature type="domain" description="ALG11 mannosyltransferase N-terminal" evidence="14">
    <location>
        <begin position="42"/>
        <end position="254"/>
    </location>
</feature>
<name>A0A2V3IIV6_9FLOR</name>
<evidence type="ECO:0000313" key="15">
    <source>
        <dbReference type="EMBL" id="PXF42035.1"/>
    </source>
</evidence>
<evidence type="ECO:0000256" key="1">
    <source>
        <dbReference type="ARBA" id="ARBA00004389"/>
    </source>
</evidence>
<dbReference type="Gene3D" id="3.40.50.2000">
    <property type="entry name" value="Glycogen Phosphorylase B"/>
    <property type="match status" value="1"/>
</dbReference>
<feature type="domain" description="Glycosyl transferase family 1" evidence="13">
    <location>
        <begin position="275"/>
        <end position="436"/>
    </location>
</feature>
<evidence type="ECO:0000256" key="10">
    <source>
        <dbReference type="ARBA" id="ARBA00023136"/>
    </source>
</evidence>
<dbReference type="InterPro" id="IPR001296">
    <property type="entry name" value="Glyco_trans_1"/>
</dbReference>
<comment type="subcellular location">
    <subcellularLocation>
        <location evidence="1">Endoplasmic reticulum membrane</location>
        <topology evidence="1">Single-pass membrane protein</topology>
    </subcellularLocation>
</comment>
<dbReference type="Pfam" id="PF00534">
    <property type="entry name" value="Glycos_transf_1"/>
    <property type="match status" value="1"/>
</dbReference>
<keyword evidence="9 12" id="KW-1133">Transmembrane helix</keyword>
<dbReference type="Pfam" id="PF15924">
    <property type="entry name" value="ALG11_N"/>
    <property type="match status" value="1"/>
</dbReference>
<evidence type="ECO:0000259" key="13">
    <source>
        <dbReference type="Pfam" id="PF00534"/>
    </source>
</evidence>
<reference evidence="15 16" key="1">
    <citation type="journal article" date="2018" name="Mol. Biol. Evol.">
        <title>Analysis of the draft genome of the red seaweed Gracilariopsis chorda provides insights into genome size evolution in Rhodophyta.</title>
        <authorList>
            <person name="Lee J."/>
            <person name="Yang E.C."/>
            <person name="Graf L."/>
            <person name="Yang J.H."/>
            <person name="Qiu H."/>
            <person name="Zel Zion U."/>
            <person name="Chan C.X."/>
            <person name="Stephens T.G."/>
            <person name="Weber A.P.M."/>
            <person name="Boo G.H."/>
            <person name="Boo S.M."/>
            <person name="Kim K.M."/>
            <person name="Shin Y."/>
            <person name="Jung M."/>
            <person name="Lee S.J."/>
            <person name="Yim H.S."/>
            <person name="Lee J.H."/>
            <person name="Bhattacharya D."/>
            <person name="Yoon H.S."/>
        </authorList>
    </citation>
    <scope>NUCLEOTIDE SEQUENCE [LARGE SCALE GENOMIC DNA]</scope>
    <source>
        <strain evidence="15 16">SKKU-2015</strain>
        <tissue evidence="15">Whole body</tissue>
    </source>
</reference>
<evidence type="ECO:0000256" key="8">
    <source>
        <dbReference type="ARBA" id="ARBA00022824"/>
    </source>
</evidence>
<dbReference type="STRING" id="448386.A0A2V3IIV6"/>
<comment type="pathway">
    <text evidence="2">Protein modification; protein glycosylation.</text>
</comment>
<dbReference type="SUPFAM" id="SSF53756">
    <property type="entry name" value="UDP-Glycosyltransferase/glycogen phosphorylase"/>
    <property type="match status" value="1"/>
</dbReference>
<accession>A0A2V3IIV6</accession>
<keyword evidence="7 12" id="KW-0812">Transmembrane</keyword>
<protein>
    <recommendedName>
        <fullName evidence="4">GDP-Man:Man(3)GlcNAc(2)-PP-Dol alpha-1,2-mannosyltransferase</fullName>
        <ecNumber evidence="3">2.4.1.131</ecNumber>
    </recommendedName>
</protein>
<evidence type="ECO:0000256" key="11">
    <source>
        <dbReference type="ARBA" id="ARBA00045065"/>
    </source>
</evidence>
<keyword evidence="8" id="KW-0256">Endoplasmic reticulum</keyword>
<evidence type="ECO:0000256" key="2">
    <source>
        <dbReference type="ARBA" id="ARBA00004922"/>
    </source>
</evidence>
<dbReference type="PANTHER" id="PTHR45919:SF1">
    <property type="entry name" value="GDP-MAN:MAN(3)GLCNAC(2)-PP-DOL ALPHA-1,2-MANNOSYLTRANSFERASE"/>
    <property type="match status" value="1"/>
</dbReference>
<evidence type="ECO:0000313" key="16">
    <source>
        <dbReference type="Proteomes" id="UP000247409"/>
    </source>
</evidence>
<dbReference type="EMBL" id="NBIV01000179">
    <property type="protein sequence ID" value="PXF42035.1"/>
    <property type="molecule type" value="Genomic_DNA"/>
</dbReference>
<dbReference type="OrthoDB" id="2276068at2759"/>
<evidence type="ECO:0000256" key="5">
    <source>
        <dbReference type="ARBA" id="ARBA00022676"/>
    </source>
</evidence>
<dbReference type="EC" id="2.4.1.131" evidence="3"/>
<dbReference type="Proteomes" id="UP000247409">
    <property type="component" value="Unassembled WGS sequence"/>
</dbReference>
<evidence type="ECO:0000256" key="4">
    <source>
        <dbReference type="ARBA" id="ARBA00022018"/>
    </source>
</evidence>
<dbReference type="InterPro" id="IPR038013">
    <property type="entry name" value="ALG11"/>
</dbReference>
<keyword evidence="16" id="KW-1185">Reference proteome</keyword>
<organism evidence="15 16">
    <name type="scientific">Gracilariopsis chorda</name>
    <dbReference type="NCBI Taxonomy" id="448386"/>
    <lineage>
        <taxon>Eukaryota</taxon>
        <taxon>Rhodophyta</taxon>
        <taxon>Florideophyceae</taxon>
        <taxon>Rhodymeniophycidae</taxon>
        <taxon>Gracilariales</taxon>
        <taxon>Gracilariaceae</taxon>
        <taxon>Gracilariopsis</taxon>
    </lineage>
</organism>
<comment type="catalytic activity">
    <reaction evidence="11">
        <text>an alpha-D-Man-(1-&gt;3)-[alpha-D-Man-(1-&gt;6)]-beta-D-Man-(1-&gt;4)-beta-D-GlcNAc-(1-&gt;4)-alpha-D-GlcNAc-diphospho-di-trans,poly-cis-dolichol + 2 GDP-alpha-D-mannose = an alpha-D-Man-(1-&gt;2)-alpha-D-Man-(1-&gt;2)-alpha-D-Man-(1-&gt;3)-[alpha-D-Man-(1-&gt;6)]-beta-D-Man-(1-&gt;4)-beta-D-GlcNAc-(1-&gt;4)-alpha-D-GlcNAc-diphospho-di-trans,poly-cis-dolichol + 2 GDP + 2 H(+)</text>
        <dbReference type="Rhea" id="RHEA:29523"/>
        <dbReference type="Rhea" id="RHEA-COMP:19515"/>
        <dbReference type="Rhea" id="RHEA-COMP:19516"/>
        <dbReference type="ChEBI" id="CHEBI:15378"/>
        <dbReference type="ChEBI" id="CHEBI:57527"/>
        <dbReference type="ChEBI" id="CHEBI:58189"/>
        <dbReference type="ChEBI" id="CHEBI:132511"/>
        <dbReference type="ChEBI" id="CHEBI:132515"/>
        <dbReference type="EC" id="2.4.1.131"/>
    </reaction>
    <physiologicalReaction direction="left-to-right" evidence="11">
        <dbReference type="Rhea" id="RHEA:29524"/>
    </physiologicalReaction>
</comment>
<evidence type="ECO:0000259" key="14">
    <source>
        <dbReference type="Pfam" id="PF15924"/>
    </source>
</evidence>
<evidence type="ECO:0000256" key="7">
    <source>
        <dbReference type="ARBA" id="ARBA00022692"/>
    </source>
</evidence>
<sequence>MVSQGALFGYTLLLLLLALLGFRKALRRKRKDLIKVTQRSRSIGFLHPHSLNGGGGERVLWCAVQAIKKVWPRSHIVIYSAWSSVGVGVLDAVEVSRSTVRKQFGLDLTDIDFQPVDISEVSYLTDARNYPRLTLLLQALGALRLGAKAYAKQPVELLIDTANLSFSLIVPKFMGAHTMSYVHYPTISMDMLELVRSRRTQFNNDASIASSRTKSFAKTIYYRLFATLYGVNARFVDVKVANSSWTASHLRGLWRGHVHRVFPPCDVHKDIEEVEREAGLIVSVGQFRPEKNHELQLEMMRYLREKHSDVKCRLVMIGGARNEADKARAEALRKSARREQLDVDVRVNISRQELQQVLRKAWVGVHTMRDEHFGISVVELQASGIVVVAHRSGGVATDIVRDGDSGLLVQRGEEYADAVASVIRDGEQAEKIRERGLRSCERFADHVFRERFGQVVAESFNI</sequence>
<dbReference type="InterPro" id="IPR031814">
    <property type="entry name" value="ALG11_N"/>
</dbReference>
<evidence type="ECO:0000256" key="12">
    <source>
        <dbReference type="SAM" id="Phobius"/>
    </source>
</evidence>
<dbReference type="GO" id="GO:0005789">
    <property type="term" value="C:endoplasmic reticulum membrane"/>
    <property type="evidence" value="ECO:0007669"/>
    <property type="project" value="UniProtKB-SubCell"/>
</dbReference>
<evidence type="ECO:0000256" key="6">
    <source>
        <dbReference type="ARBA" id="ARBA00022679"/>
    </source>
</evidence>